<feature type="compositionally biased region" description="Acidic residues" evidence="1">
    <location>
        <begin position="130"/>
        <end position="143"/>
    </location>
</feature>
<dbReference type="AlphaFoldDB" id="A0A8H6U3L9"/>
<proteinExistence type="predicted"/>
<evidence type="ECO:0000256" key="1">
    <source>
        <dbReference type="SAM" id="MobiDB-lite"/>
    </source>
</evidence>
<comment type="caution">
    <text evidence="2">The sequence shown here is derived from an EMBL/GenBank/DDBJ whole genome shotgun (WGS) entry which is preliminary data.</text>
</comment>
<name>A0A8H6U3L9_9AGAR</name>
<dbReference type="EMBL" id="JACAZI010000037">
    <property type="protein sequence ID" value="KAF7328242.1"/>
    <property type="molecule type" value="Genomic_DNA"/>
</dbReference>
<keyword evidence="3" id="KW-1185">Reference proteome</keyword>
<dbReference type="OrthoDB" id="3069642at2759"/>
<gene>
    <name evidence="2" type="ORF">MVEN_02564100</name>
</gene>
<reference evidence="2" key="1">
    <citation type="submission" date="2020-05" db="EMBL/GenBank/DDBJ databases">
        <title>Mycena genomes resolve the evolution of fungal bioluminescence.</title>
        <authorList>
            <person name="Tsai I.J."/>
        </authorList>
    </citation>
    <scope>NUCLEOTIDE SEQUENCE</scope>
    <source>
        <strain evidence="2">CCC161011</strain>
    </source>
</reference>
<organism evidence="2 3">
    <name type="scientific">Mycena venus</name>
    <dbReference type="NCBI Taxonomy" id="2733690"/>
    <lineage>
        <taxon>Eukaryota</taxon>
        <taxon>Fungi</taxon>
        <taxon>Dikarya</taxon>
        <taxon>Basidiomycota</taxon>
        <taxon>Agaricomycotina</taxon>
        <taxon>Agaricomycetes</taxon>
        <taxon>Agaricomycetidae</taxon>
        <taxon>Agaricales</taxon>
        <taxon>Marasmiineae</taxon>
        <taxon>Mycenaceae</taxon>
        <taxon>Mycena</taxon>
    </lineage>
</organism>
<protein>
    <submittedName>
        <fullName evidence="2">Uncharacterized protein</fullName>
    </submittedName>
</protein>
<dbReference type="Proteomes" id="UP000620124">
    <property type="component" value="Unassembled WGS sequence"/>
</dbReference>
<feature type="compositionally biased region" description="Polar residues" evidence="1">
    <location>
        <begin position="1"/>
        <end position="12"/>
    </location>
</feature>
<evidence type="ECO:0000313" key="2">
    <source>
        <dbReference type="EMBL" id="KAF7328242.1"/>
    </source>
</evidence>
<feature type="compositionally biased region" description="Acidic residues" evidence="1">
    <location>
        <begin position="58"/>
        <end position="73"/>
    </location>
</feature>
<feature type="region of interest" description="Disordered" evidence="1">
    <location>
        <begin position="1"/>
        <end position="206"/>
    </location>
</feature>
<feature type="compositionally biased region" description="Acidic residues" evidence="1">
    <location>
        <begin position="41"/>
        <end position="50"/>
    </location>
</feature>
<evidence type="ECO:0000313" key="3">
    <source>
        <dbReference type="Proteomes" id="UP000620124"/>
    </source>
</evidence>
<sequence>MGGGSKSPTKKATVSPAKRGPAKPRAVPATCKRIKSKAMIDDEASEEEGVLVDRGTDSGEEMDGLEGGDVGDAEFDRYEADFINDGDPFEGRSEDSDTSFPEVLLPPPNTPPRRNVDRRGKPTPVIDIESSSEEDMTAMDIDDSMFRKPTGLKASALPPSLITRSASAKRGATSQSAADNDAAKKAKLSASASVGRSSTALPVPEQLPGGGFGSQADMMKYVAWPYAFWSPNSDAIVTVIDDDPDVHFQLEDATLKSVYCGGGTHAKNHE</sequence>
<accession>A0A8H6U3L9</accession>